<organism evidence="1">
    <name type="scientific">marine sediment metagenome</name>
    <dbReference type="NCBI Taxonomy" id="412755"/>
    <lineage>
        <taxon>unclassified sequences</taxon>
        <taxon>metagenomes</taxon>
        <taxon>ecological metagenomes</taxon>
    </lineage>
</organism>
<comment type="caution">
    <text evidence="1">The sequence shown here is derived from an EMBL/GenBank/DDBJ whole genome shotgun (WGS) entry which is preliminary data.</text>
</comment>
<proteinExistence type="predicted"/>
<protein>
    <submittedName>
        <fullName evidence="1">Uncharacterized protein</fullName>
    </submittedName>
</protein>
<dbReference type="AlphaFoldDB" id="A0A0F9U913"/>
<evidence type="ECO:0000313" key="1">
    <source>
        <dbReference type="EMBL" id="KKN88099.1"/>
    </source>
</evidence>
<reference evidence="1" key="1">
    <citation type="journal article" date="2015" name="Nature">
        <title>Complex archaea that bridge the gap between prokaryotes and eukaryotes.</title>
        <authorList>
            <person name="Spang A."/>
            <person name="Saw J.H."/>
            <person name="Jorgensen S.L."/>
            <person name="Zaremba-Niedzwiedzka K."/>
            <person name="Martijn J."/>
            <person name="Lind A.E."/>
            <person name="van Eijk R."/>
            <person name="Schleper C."/>
            <person name="Guy L."/>
            <person name="Ettema T.J."/>
        </authorList>
    </citation>
    <scope>NUCLEOTIDE SEQUENCE</scope>
</reference>
<name>A0A0F9U913_9ZZZZ</name>
<dbReference type="EMBL" id="LAZR01000131">
    <property type="protein sequence ID" value="KKN88099.1"/>
    <property type="molecule type" value="Genomic_DNA"/>
</dbReference>
<accession>A0A0F9U913</accession>
<gene>
    <name evidence="1" type="ORF">LCGC14_0251710</name>
</gene>
<sequence>MAIKHPFKVRKNQHADAVEFKAEMPSSVEDTDLIVKRYGSVDRMIDRANAQWTVDVAPGIRKRLPDTKVAQGYADGYCDNGSRDTWVQPQITPEQMEEQDFDEGQLTFLKAKGMIA</sequence>